<protein>
    <submittedName>
        <fullName evidence="2">Uncharacterized protein</fullName>
    </submittedName>
</protein>
<reference evidence="2 3" key="1">
    <citation type="submission" date="2014-06" db="EMBL/GenBank/DDBJ databases">
        <title>Evolutionary Origins and Diversification of the Mycorrhizal Mutualists.</title>
        <authorList>
            <consortium name="DOE Joint Genome Institute"/>
            <consortium name="Mycorrhizal Genomics Consortium"/>
            <person name="Kohler A."/>
            <person name="Kuo A."/>
            <person name="Nagy L.G."/>
            <person name="Floudas D."/>
            <person name="Copeland A."/>
            <person name="Barry K.W."/>
            <person name="Cichocki N."/>
            <person name="Veneault-Fourrey C."/>
            <person name="LaButti K."/>
            <person name="Lindquist E.A."/>
            <person name="Lipzen A."/>
            <person name="Lundell T."/>
            <person name="Morin E."/>
            <person name="Murat C."/>
            <person name="Riley R."/>
            <person name="Ohm R."/>
            <person name="Sun H."/>
            <person name="Tunlid A."/>
            <person name="Henrissat B."/>
            <person name="Grigoriev I.V."/>
            <person name="Hibbett D.S."/>
            <person name="Martin F."/>
        </authorList>
    </citation>
    <scope>NUCLEOTIDE SEQUENCE [LARGE SCALE GENOMIC DNA]</scope>
    <source>
        <strain evidence="2 3">SS14</strain>
    </source>
</reference>
<name>A0A0C9UAT5_SPHS4</name>
<evidence type="ECO:0000313" key="3">
    <source>
        <dbReference type="Proteomes" id="UP000054279"/>
    </source>
</evidence>
<evidence type="ECO:0000313" key="2">
    <source>
        <dbReference type="EMBL" id="KIJ22626.1"/>
    </source>
</evidence>
<accession>A0A0C9UAT5</accession>
<dbReference type="Proteomes" id="UP000054279">
    <property type="component" value="Unassembled WGS sequence"/>
</dbReference>
<dbReference type="HOGENOM" id="CLU_1387253_0_0_1"/>
<feature type="non-terminal residue" evidence="2">
    <location>
        <position position="197"/>
    </location>
</feature>
<dbReference type="AlphaFoldDB" id="A0A0C9UAT5"/>
<evidence type="ECO:0000256" key="1">
    <source>
        <dbReference type="SAM" id="MobiDB-lite"/>
    </source>
</evidence>
<gene>
    <name evidence="2" type="ORF">M422DRAFT_786396</name>
</gene>
<organism evidence="2 3">
    <name type="scientific">Sphaerobolus stellatus (strain SS14)</name>
    <dbReference type="NCBI Taxonomy" id="990650"/>
    <lineage>
        <taxon>Eukaryota</taxon>
        <taxon>Fungi</taxon>
        <taxon>Dikarya</taxon>
        <taxon>Basidiomycota</taxon>
        <taxon>Agaricomycotina</taxon>
        <taxon>Agaricomycetes</taxon>
        <taxon>Phallomycetidae</taxon>
        <taxon>Geastrales</taxon>
        <taxon>Sphaerobolaceae</taxon>
        <taxon>Sphaerobolus</taxon>
    </lineage>
</organism>
<sequence>MDCESEPAATVDGESAYATPRCCKVGMEKTRKRDNNPPPSMFLQTPLAPIEPGNHREALTSQERYPREENRSHQIEDDGVNHKPPKSDCVVYESDQALFTALRLASKQSSFTIAGSFNMSTDVEMNDKDGNKAVALPSSSSSHRVTFSPSFPVHTLSSKRQMCYPSNENPTASLSSVLVPLVLVPLIGLRGRVIGPR</sequence>
<dbReference type="EMBL" id="KN838055">
    <property type="protein sequence ID" value="KIJ22626.1"/>
    <property type="molecule type" value="Genomic_DNA"/>
</dbReference>
<feature type="compositionally biased region" description="Basic and acidic residues" evidence="1">
    <location>
        <begin position="53"/>
        <end position="81"/>
    </location>
</feature>
<proteinExistence type="predicted"/>
<keyword evidence="3" id="KW-1185">Reference proteome</keyword>
<feature type="region of interest" description="Disordered" evidence="1">
    <location>
        <begin position="28"/>
        <end position="85"/>
    </location>
</feature>